<dbReference type="OrthoDB" id="8912188at2"/>
<evidence type="ECO:0000313" key="3">
    <source>
        <dbReference type="Proteomes" id="UP000027451"/>
    </source>
</evidence>
<organism evidence="2 3">
    <name type="scientific">Caballeronia zhejiangensis</name>
    <dbReference type="NCBI Taxonomy" id="871203"/>
    <lineage>
        <taxon>Bacteria</taxon>
        <taxon>Pseudomonadati</taxon>
        <taxon>Pseudomonadota</taxon>
        <taxon>Betaproteobacteria</taxon>
        <taxon>Burkholderiales</taxon>
        <taxon>Burkholderiaceae</taxon>
        <taxon>Caballeronia</taxon>
    </lineage>
</organism>
<proteinExistence type="predicted"/>
<reference evidence="2 3" key="1">
    <citation type="submission" date="2014-03" db="EMBL/GenBank/DDBJ databases">
        <title>Draft Genome Sequences of Four Burkholderia Strains.</title>
        <authorList>
            <person name="Liu X.Y."/>
            <person name="Li C.X."/>
            <person name="Xu J.H."/>
        </authorList>
    </citation>
    <scope>NUCLEOTIDE SEQUENCE [LARGE SCALE GENOMIC DNA]</scope>
    <source>
        <strain evidence="2 3">OP-1</strain>
    </source>
</reference>
<keyword evidence="3" id="KW-1185">Reference proteome</keyword>
<dbReference type="Proteomes" id="UP000027451">
    <property type="component" value="Unassembled WGS sequence"/>
</dbReference>
<comment type="caution">
    <text evidence="2">The sequence shown here is derived from an EMBL/GenBank/DDBJ whole genome shotgun (WGS) entry which is preliminary data.</text>
</comment>
<dbReference type="AlphaFoldDB" id="A0A656QKL8"/>
<evidence type="ECO:0000313" key="2">
    <source>
        <dbReference type="EMBL" id="KDR28474.1"/>
    </source>
</evidence>
<protein>
    <submittedName>
        <fullName evidence="2">Uncharacterized protein</fullName>
    </submittedName>
</protein>
<sequence>MRFKRYGRYEFTDTPRKRAAFARKQRLEREAFPLFADQIAAEQIGADEEMKGRREQWDRQTAADRSRRATQWRKARGRLRGYRAPVRSALHAYWQQCRWPADPEYLLTMLHMYDTGRLSLPDTSPTN</sequence>
<gene>
    <name evidence="2" type="ORF">BG60_11080</name>
</gene>
<dbReference type="RefSeq" id="WP_033535947.1">
    <property type="nucleotide sequence ID" value="NZ_JFHD01000018.1"/>
</dbReference>
<name>A0A656QKL8_9BURK</name>
<feature type="region of interest" description="Disordered" evidence="1">
    <location>
        <begin position="46"/>
        <end position="70"/>
    </location>
</feature>
<dbReference type="EMBL" id="JFHD01000018">
    <property type="protein sequence ID" value="KDR28474.1"/>
    <property type="molecule type" value="Genomic_DNA"/>
</dbReference>
<accession>A0A656QKL8</accession>
<evidence type="ECO:0000256" key="1">
    <source>
        <dbReference type="SAM" id="MobiDB-lite"/>
    </source>
</evidence>
<feature type="compositionally biased region" description="Basic and acidic residues" evidence="1">
    <location>
        <begin position="48"/>
        <end position="67"/>
    </location>
</feature>